<dbReference type="EMBL" id="SLUN01000007">
    <property type="protein sequence ID" value="TCL71585.1"/>
    <property type="molecule type" value="Genomic_DNA"/>
</dbReference>
<feature type="signal peptide" evidence="2">
    <location>
        <begin position="1"/>
        <end position="24"/>
    </location>
</feature>
<dbReference type="RefSeq" id="WP_132013731.1">
    <property type="nucleotide sequence ID" value="NZ_SLUN01000007.1"/>
</dbReference>
<gene>
    <name evidence="3" type="ORF">EDC14_100747</name>
</gene>
<comment type="caution">
    <text evidence="3">The sequence shown here is derived from an EMBL/GenBank/DDBJ whole genome shotgun (WGS) entry which is preliminary data.</text>
</comment>
<keyword evidence="2" id="KW-0732">Signal</keyword>
<reference evidence="3 4" key="1">
    <citation type="submission" date="2019-03" db="EMBL/GenBank/DDBJ databases">
        <title>Genomic Encyclopedia of Type Strains, Phase IV (KMG-IV): sequencing the most valuable type-strain genomes for metagenomic binning, comparative biology and taxonomic classification.</title>
        <authorList>
            <person name="Goeker M."/>
        </authorList>
    </citation>
    <scope>NUCLEOTIDE SEQUENCE [LARGE SCALE GENOMIC DNA]</scope>
    <source>
        <strain evidence="3 4">LX-B</strain>
    </source>
</reference>
<protein>
    <submittedName>
        <fullName evidence="3">Uncharacterized protein</fullName>
    </submittedName>
</protein>
<dbReference type="Proteomes" id="UP000295008">
    <property type="component" value="Unassembled WGS sequence"/>
</dbReference>
<accession>A0A4R1RXU9</accession>
<feature type="chain" id="PRO_5020764291" evidence="2">
    <location>
        <begin position="25"/>
        <end position="70"/>
    </location>
</feature>
<evidence type="ECO:0000313" key="4">
    <source>
        <dbReference type="Proteomes" id="UP000295008"/>
    </source>
</evidence>
<evidence type="ECO:0000313" key="3">
    <source>
        <dbReference type="EMBL" id="TCL71585.1"/>
    </source>
</evidence>
<evidence type="ECO:0000256" key="2">
    <source>
        <dbReference type="SAM" id="SignalP"/>
    </source>
</evidence>
<dbReference type="AlphaFoldDB" id="A0A4R1RXU9"/>
<name>A0A4R1RXU9_HYDET</name>
<organism evidence="3 4">
    <name type="scientific">Hydrogenispora ethanolica</name>
    <dbReference type="NCBI Taxonomy" id="1082276"/>
    <lineage>
        <taxon>Bacteria</taxon>
        <taxon>Bacillati</taxon>
        <taxon>Bacillota</taxon>
        <taxon>Hydrogenispora</taxon>
    </lineage>
</organism>
<feature type="region of interest" description="Disordered" evidence="1">
    <location>
        <begin position="39"/>
        <end position="58"/>
    </location>
</feature>
<sequence length="70" mass="8366">MRKLALTLLATLILGGSISFPALAHGFPDRQRERYYRKPPAPAWKKPPQTKLEREAQREWIVRRQQERRR</sequence>
<evidence type="ECO:0000256" key="1">
    <source>
        <dbReference type="SAM" id="MobiDB-lite"/>
    </source>
</evidence>
<proteinExistence type="predicted"/>
<keyword evidence="4" id="KW-1185">Reference proteome</keyword>